<sequence>MDYSGARRHGRIIQDAAFLFESLGELGVEAECQFSSPFDEFETQPFEVTLDDDELVERQGAIPGFDAGERSVMDA</sequence>
<comment type="caution">
    <text evidence="1">The sequence shown here is derived from an EMBL/GenBank/DDBJ whole genome shotgun (WGS) entry which is preliminary data.</text>
</comment>
<keyword evidence="2" id="KW-1185">Reference proteome</keyword>
<dbReference type="Proteomes" id="UP000507140">
    <property type="component" value="Unassembled WGS sequence"/>
</dbReference>
<reference evidence="1 2" key="1">
    <citation type="submission" date="2020-04" db="EMBL/GenBank/DDBJ databases">
        <authorList>
            <person name="De Canck E."/>
        </authorList>
    </citation>
    <scope>NUCLEOTIDE SEQUENCE [LARGE SCALE GENOMIC DNA]</scope>
    <source>
        <strain evidence="1 2">LMG 3415</strain>
    </source>
</reference>
<accession>A0ABM8LKS9</accession>
<name>A0ABM8LKS9_9BURK</name>
<protein>
    <submittedName>
        <fullName evidence="1">Uncharacterized protein</fullName>
    </submittedName>
</protein>
<evidence type="ECO:0000313" key="2">
    <source>
        <dbReference type="Proteomes" id="UP000507140"/>
    </source>
</evidence>
<dbReference type="EMBL" id="CADIKR010000008">
    <property type="protein sequence ID" value="CAB3916597.1"/>
    <property type="molecule type" value="Genomic_DNA"/>
</dbReference>
<organism evidence="1 2">
    <name type="scientific">Achromobacter mucicolens</name>
    <dbReference type="NCBI Taxonomy" id="1389922"/>
    <lineage>
        <taxon>Bacteria</taxon>
        <taxon>Pseudomonadati</taxon>
        <taxon>Pseudomonadota</taxon>
        <taxon>Betaproteobacteria</taxon>
        <taxon>Burkholderiales</taxon>
        <taxon>Alcaligenaceae</taxon>
        <taxon>Achromobacter</taxon>
    </lineage>
</organism>
<proteinExistence type="predicted"/>
<evidence type="ECO:0000313" key="1">
    <source>
        <dbReference type="EMBL" id="CAB3916597.1"/>
    </source>
</evidence>
<gene>
    <name evidence="1" type="ORF">LMG3415_05273</name>
</gene>